<evidence type="ECO:0000259" key="10">
    <source>
        <dbReference type="SMART" id="SM00841"/>
    </source>
</evidence>
<organism evidence="12 13">
    <name type="scientific">Acidovorax temperans</name>
    <dbReference type="NCBI Taxonomy" id="80878"/>
    <lineage>
        <taxon>Bacteria</taxon>
        <taxon>Pseudomonadati</taxon>
        <taxon>Pseudomonadota</taxon>
        <taxon>Betaproteobacteria</taxon>
        <taxon>Burkholderiales</taxon>
        <taxon>Comamonadaceae</taxon>
        <taxon>Acidovorax</taxon>
    </lineage>
</organism>
<dbReference type="Proteomes" id="UP000032566">
    <property type="component" value="Unassembled WGS sequence"/>
</dbReference>
<dbReference type="PANTHER" id="PTHR30053">
    <property type="entry name" value="ELONGATION FACTOR P"/>
    <property type="match status" value="1"/>
</dbReference>
<evidence type="ECO:0000256" key="9">
    <source>
        <dbReference type="RuleBase" id="RU004389"/>
    </source>
</evidence>
<dbReference type="UniPathway" id="UPA00345"/>
<dbReference type="InterPro" id="IPR015365">
    <property type="entry name" value="Elong-fact-P_C"/>
</dbReference>
<dbReference type="OrthoDB" id="9801844at2"/>
<dbReference type="InterPro" id="IPR008991">
    <property type="entry name" value="Translation_prot_SH3-like_sf"/>
</dbReference>
<dbReference type="GO" id="GO:0003746">
    <property type="term" value="F:translation elongation factor activity"/>
    <property type="evidence" value="ECO:0007669"/>
    <property type="project" value="UniProtKB-UniRule"/>
</dbReference>
<dbReference type="SMART" id="SM00841">
    <property type="entry name" value="Elong-fact-P_C"/>
    <property type="match status" value="1"/>
</dbReference>
<dbReference type="Pfam" id="PF09285">
    <property type="entry name" value="Elong-fact-P_C"/>
    <property type="match status" value="1"/>
</dbReference>
<dbReference type="FunFam" id="2.40.50.140:FF:000009">
    <property type="entry name" value="Elongation factor P"/>
    <property type="match status" value="1"/>
</dbReference>
<dbReference type="InterPro" id="IPR001059">
    <property type="entry name" value="Transl_elong_P/YeiP_cen"/>
</dbReference>
<dbReference type="RefSeq" id="WP_044396770.1">
    <property type="nucleotide sequence ID" value="NZ_JXYQ01000017.1"/>
</dbReference>
<keyword evidence="4 7" id="KW-0963">Cytoplasm</keyword>
<comment type="caution">
    <text evidence="12">The sequence shown here is derived from an EMBL/GenBank/DDBJ whole genome shotgun (WGS) entry which is preliminary data.</text>
</comment>
<evidence type="ECO:0000256" key="8">
    <source>
        <dbReference type="NCBIfam" id="TIGR00038"/>
    </source>
</evidence>
<dbReference type="EMBL" id="JXYQ01000017">
    <property type="protein sequence ID" value="KJA11280.1"/>
    <property type="molecule type" value="Genomic_DNA"/>
</dbReference>
<dbReference type="InterPro" id="IPR013185">
    <property type="entry name" value="Transl_elong_KOW-like"/>
</dbReference>
<dbReference type="NCBIfam" id="NF001810">
    <property type="entry name" value="PRK00529.1"/>
    <property type="match status" value="1"/>
</dbReference>
<dbReference type="GO" id="GO:0005829">
    <property type="term" value="C:cytosol"/>
    <property type="evidence" value="ECO:0007669"/>
    <property type="project" value="UniProtKB-ARBA"/>
</dbReference>
<comment type="function">
    <text evidence="7">Involved in peptide bond synthesis. Stimulates efficient translation and peptide-bond synthesis on native or reconstituted 70S ribosomes in vitro. Probably functions indirectly by altering the affinity of the ribosome for aminoacyl-tRNA, thus increasing their reactivity as acceptors for peptidyl transferase.</text>
</comment>
<keyword evidence="6 7" id="KW-0648">Protein biosynthesis</keyword>
<comment type="subcellular location">
    <subcellularLocation>
        <location evidence="1 7">Cytoplasm</location>
    </subcellularLocation>
</comment>
<protein>
    <recommendedName>
        <fullName evidence="7 8">Elongation factor P</fullName>
        <shortName evidence="7">EF-P</shortName>
    </recommendedName>
</protein>
<comment type="similarity">
    <text evidence="3 7 9">Belongs to the elongation factor P family.</text>
</comment>
<dbReference type="Gene3D" id="2.30.30.30">
    <property type="match status" value="1"/>
</dbReference>
<evidence type="ECO:0000256" key="4">
    <source>
        <dbReference type="ARBA" id="ARBA00022490"/>
    </source>
</evidence>
<proteinExistence type="inferred from homology"/>
<dbReference type="NCBIfam" id="TIGR00038">
    <property type="entry name" value="efp"/>
    <property type="match status" value="1"/>
</dbReference>
<keyword evidence="13" id="KW-1185">Reference proteome</keyword>
<dbReference type="InterPro" id="IPR020599">
    <property type="entry name" value="Transl_elong_fac_P/YeiP"/>
</dbReference>
<feature type="domain" description="Elongation factor P C-terminal" evidence="10">
    <location>
        <begin position="128"/>
        <end position="183"/>
    </location>
</feature>
<dbReference type="FunFam" id="2.30.30.30:FF:000003">
    <property type="entry name" value="Elongation factor P"/>
    <property type="match status" value="1"/>
</dbReference>
<dbReference type="STRING" id="80878.RP29_06015"/>
<comment type="pathway">
    <text evidence="2 7">Protein biosynthesis; polypeptide chain elongation.</text>
</comment>
<evidence type="ECO:0000256" key="7">
    <source>
        <dbReference type="HAMAP-Rule" id="MF_00141"/>
    </source>
</evidence>
<gene>
    <name evidence="7" type="primary">efp</name>
    <name evidence="12" type="ORF">RP29_06015</name>
</gene>
<sequence length="184" mass="20496">MKIAQEIRAGNVIMHGKDPMVVLKTEYARGGRGAATVRMKLKSLIGNFGTENVFKADDKIDNVILDKKECTYSYFADPMYVCMDADYNQYEVEAENMGDALNYLEDGMALEVVFYDSKAISVELPTSVEREITWTEPAVKGDSSGKVLKPAKIATGFEVAVPLFVSQGDKIEIDTRTGEYRKRV</sequence>
<dbReference type="AlphaFoldDB" id="A0A0D7KAH2"/>
<evidence type="ECO:0000256" key="6">
    <source>
        <dbReference type="ARBA" id="ARBA00022917"/>
    </source>
</evidence>
<dbReference type="Gene3D" id="2.40.50.140">
    <property type="entry name" value="Nucleic acid-binding proteins"/>
    <property type="match status" value="2"/>
</dbReference>
<dbReference type="Pfam" id="PF01132">
    <property type="entry name" value="EFP"/>
    <property type="match status" value="1"/>
</dbReference>
<evidence type="ECO:0000313" key="13">
    <source>
        <dbReference type="Proteomes" id="UP000032566"/>
    </source>
</evidence>
<dbReference type="PIRSF" id="PIRSF005901">
    <property type="entry name" value="EF-P"/>
    <property type="match status" value="1"/>
</dbReference>
<dbReference type="GO" id="GO:0043043">
    <property type="term" value="P:peptide biosynthetic process"/>
    <property type="evidence" value="ECO:0007669"/>
    <property type="project" value="InterPro"/>
</dbReference>
<dbReference type="Pfam" id="PF08207">
    <property type="entry name" value="EFP_N"/>
    <property type="match status" value="1"/>
</dbReference>
<dbReference type="PANTHER" id="PTHR30053:SF12">
    <property type="entry name" value="ELONGATION FACTOR P (EF-P) FAMILY PROTEIN"/>
    <property type="match status" value="1"/>
</dbReference>
<dbReference type="PROSITE" id="PS01275">
    <property type="entry name" value="EFP"/>
    <property type="match status" value="1"/>
</dbReference>
<dbReference type="FunFam" id="2.40.50.140:FF:000004">
    <property type="entry name" value="Elongation factor P"/>
    <property type="match status" value="1"/>
</dbReference>
<dbReference type="CDD" id="cd05794">
    <property type="entry name" value="S1_EF-P_repeat_2"/>
    <property type="match status" value="1"/>
</dbReference>
<reference evidence="12 13" key="1">
    <citation type="submission" date="2014-12" db="EMBL/GenBank/DDBJ databases">
        <title>Isolation of bacteria from lake water.</title>
        <authorList>
            <person name="Sheng K.-Y."/>
            <person name="Chin P.-S."/>
            <person name="Chan K.-G."/>
            <person name="Tan G.S."/>
        </authorList>
    </citation>
    <scope>NUCLEOTIDE SEQUENCE [LARGE SCALE GENOMIC DNA]</scope>
    <source>
        <strain evidence="12 13">KY4</strain>
    </source>
</reference>
<feature type="domain" description="Translation elongation factor P/YeiP central" evidence="11">
    <location>
        <begin position="67"/>
        <end position="120"/>
    </location>
</feature>
<dbReference type="SUPFAM" id="SSF50104">
    <property type="entry name" value="Translation proteins SH3-like domain"/>
    <property type="match status" value="1"/>
</dbReference>
<dbReference type="InterPro" id="IPR011768">
    <property type="entry name" value="Transl_elongation_fac_P"/>
</dbReference>
<evidence type="ECO:0000256" key="3">
    <source>
        <dbReference type="ARBA" id="ARBA00009479"/>
    </source>
</evidence>
<evidence type="ECO:0000256" key="5">
    <source>
        <dbReference type="ARBA" id="ARBA00022768"/>
    </source>
</evidence>
<dbReference type="InterPro" id="IPR012340">
    <property type="entry name" value="NA-bd_OB-fold"/>
</dbReference>
<dbReference type="InterPro" id="IPR013852">
    <property type="entry name" value="Transl_elong_P/YeiP_CS"/>
</dbReference>
<name>A0A0D7KAH2_9BURK</name>
<evidence type="ECO:0000256" key="2">
    <source>
        <dbReference type="ARBA" id="ARBA00004815"/>
    </source>
</evidence>
<evidence type="ECO:0000313" key="12">
    <source>
        <dbReference type="EMBL" id="KJA11280.1"/>
    </source>
</evidence>
<accession>A0A0D7KAH2</accession>
<evidence type="ECO:0000256" key="1">
    <source>
        <dbReference type="ARBA" id="ARBA00004496"/>
    </source>
</evidence>
<dbReference type="PATRIC" id="fig|80878.5.peg.518"/>
<keyword evidence="5 7" id="KW-0251">Elongation factor</keyword>
<evidence type="ECO:0000259" key="11">
    <source>
        <dbReference type="SMART" id="SM01185"/>
    </source>
</evidence>
<dbReference type="SUPFAM" id="SSF50249">
    <property type="entry name" value="Nucleic acid-binding proteins"/>
    <property type="match status" value="2"/>
</dbReference>
<dbReference type="InterPro" id="IPR014722">
    <property type="entry name" value="Rib_uL2_dom2"/>
</dbReference>
<dbReference type="HAMAP" id="MF_00141">
    <property type="entry name" value="EF_P"/>
    <property type="match status" value="1"/>
</dbReference>
<dbReference type="SMART" id="SM01185">
    <property type="entry name" value="EFP"/>
    <property type="match status" value="1"/>
</dbReference>